<proteinExistence type="predicted"/>
<evidence type="ECO:0008006" key="6">
    <source>
        <dbReference type="Google" id="ProtNLM"/>
    </source>
</evidence>
<dbReference type="Gene3D" id="3.40.50.12780">
    <property type="entry name" value="N-terminal domain of ligase-like"/>
    <property type="match status" value="2"/>
</dbReference>
<dbReference type="Pfam" id="PF00501">
    <property type="entry name" value="AMP-binding"/>
    <property type="match status" value="1"/>
</dbReference>
<dbReference type="Pfam" id="PF23024">
    <property type="entry name" value="AMP-dom_DIP2-like"/>
    <property type="match status" value="1"/>
</dbReference>
<dbReference type="EMBL" id="FN653017">
    <property type="protein sequence ID" value="CBY21541.1"/>
    <property type="molecule type" value="Genomic_DNA"/>
</dbReference>
<evidence type="ECO:0000259" key="2">
    <source>
        <dbReference type="Pfam" id="PF00501"/>
    </source>
</evidence>
<sequence length="1519" mass="167803">MFRKTRTWKGKTNFLPKREDNDESDFDSDSELSIDEEDENSVMLTQEEDSCAALESSTLEEEEIEECFESTEGLTETTEDSTQVTEEDSEEEESEEENDSSEEESTVETVTVANNNMTTMSDLTEDDILSITEEESEISASAKSKTSKKSRKSLKIIERISSSMSLSSISSAGMSKSSSRKSLKSKLKQKVSDSCKIEPTSPSLKQERVNLQRETLFGLPRDHMGDALIDAATQGAQTTTKVSSRIQQLLQTLSKPRKKPLTEFYTSGANATTLTGVPRATGQIGHILVGKPLPQPDDDLLELFLQHVDERPKEPAFTSWNSKGKLKTWTWSKLHAKSLSAAHELTTRIELESGDAVALMIPNASPFFFLAAFFGCLLAEITPISIEMPVTNSKEGMTARFGHLLRSANITVVMTTPFYAKALRKRENILTNWPHVEFESLHLKNAPARFEFTPIDQRTQSSRFMEYNVQGGQIHAIVRPSKMIVHTAKRIQDRLGLESFDVISCLSDFKRQSGLMFAVLTPVVVGCHCLIFPFTVSKQRPELWIETIGAISATVIVGSSKEFGWGSMARLKDKYATKKAPLPDLSSVKSTIVTDGATPLAVTYAVRVVSEMSSIDLSLSSVKPLVWSDLAGVVCLRDRADDLTSVSLNREFLTFGVIRESKADEDPIHAYYNGSVVPGLKMAIVPATNHPYDMVQNGDSDKSATFKPVRCDELGEIIISGFGLDHQTLHNLNIVGDRIFKCRLDLSGNKNYTKEDKTETWSRYWVRTGILGSMVRTGDICTLGRIKDRLEISGRFHNSLDMSVSILQAAPFPHESRVIVFDIPVMSRRRIAVVAEQPPDVCDDIVYGWMNDVMCAINSKHHESVFIICTIPAGVIPRKPAGGVDIFEVRRRLITGNLHPQHILCCPHAAIHNLPRAREKILGMGPNSIMQGFVVAGSQPAEIVTDPIPEDIFLLEKPIHQLLLEFGDMPSVKENVIMQNNPQDIGGQPSRLTFSQLSHEARKFAGRLLATGIKADDRVIIFLKSTMFPIGIYACLLVGCIPIPMRPPSENSISTVSLVCRESKAKVAITSTSMVRFLRKSLHIQVFPIDDVDENAENIPPVEVFSQFLKSPDTLCYADYTVSASGLLYGRPVTFKEIAFQCAQLKIQLELKSLATVMSVLEPYTGLGLILSVFLPVYCGIEVFHVLPSWSEWRIDALMALMTKHEYIFLQSTVAESIIESNSSQDQRKAYDMRAVQLLSIVNQSKADFGLINGVRETLSRYGLRQGILVGKCVIWPQLTIRYLDKKELRNDRIQFTAKGAPFSTAILCSGPVAPQTKAIIANTTTGGQAGMNQIGELWISKSNRTANYETVVGAGANFITENENLHATVKTGGQKTLFIRSGLLGFIMSPQGPELAPELFITGRMADQIVIRGMNFAPEDIEISAKRAHKAISSCAAFSIAGLLAVAIELPGPEGVALDLSLLVTMRLLNELEIPLGIFVVLDPGTIPTDSSGGKQRRLLCDLFIENALDPIFVAYNM</sequence>
<evidence type="ECO:0000259" key="3">
    <source>
        <dbReference type="Pfam" id="PF23024"/>
    </source>
</evidence>
<feature type="compositionally biased region" description="Acidic residues" evidence="1">
    <location>
        <begin position="58"/>
        <end position="69"/>
    </location>
</feature>
<feature type="region of interest" description="Disordered" evidence="1">
    <location>
        <begin position="1"/>
        <end position="123"/>
    </location>
</feature>
<dbReference type="Proteomes" id="UP000001307">
    <property type="component" value="Unassembled WGS sequence"/>
</dbReference>
<feature type="compositionally biased region" description="Basic residues" evidence="1">
    <location>
        <begin position="178"/>
        <end position="189"/>
    </location>
</feature>
<dbReference type="Gene3D" id="3.30.300.30">
    <property type="match status" value="2"/>
</dbReference>
<feature type="compositionally biased region" description="Low complexity" evidence="1">
    <location>
        <begin position="165"/>
        <end position="177"/>
    </location>
</feature>
<name>E4WUL1_OIKDI</name>
<evidence type="ECO:0000313" key="5">
    <source>
        <dbReference type="Proteomes" id="UP000001307"/>
    </source>
</evidence>
<feature type="domain" description="AMP-binding enzyme C-terminal" evidence="3">
    <location>
        <begin position="1408"/>
        <end position="1510"/>
    </location>
</feature>
<organism evidence="4">
    <name type="scientific">Oikopleura dioica</name>
    <name type="common">Tunicate</name>
    <dbReference type="NCBI Taxonomy" id="34765"/>
    <lineage>
        <taxon>Eukaryota</taxon>
        <taxon>Metazoa</taxon>
        <taxon>Chordata</taxon>
        <taxon>Tunicata</taxon>
        <taxon>Appendicularia</taxon>
        <taxon>Copelata</taxon>
        <taxon>Oikopleuridae</taxon>
        <taxon>Oikopleura</taxon>
    </lineage>
</organism>
<dbReference type="InterPro" id="IPR000873">
    <property type="entry name" value="AMP-dep_synth/lig_dom"/>
</dbReference>
<dbReference type="PANTHER" id="PTHR22754:SF32">
    <property type="entry name" value="DISCO-INTERACTING PROTEIN 2"/>
    <property type="match status" value="1"/>
</dbReference>
<dbReference type="InParanoid" id="E4WUL1"/>
<feature type="compositionally biased region" description="Low complexity" evidence="1">
    <location>
        <begin position="70"/>
        <end position="84"/>
    </location>
</feature>
<feature type="domain" description="AMP-dependent synthetase/ligase" evidence="2">
    <location>
        <begin position="988"/>
        <end position="1345"/>
    </location>
</feature>
<evidence type="ECO:0000256" key="1">
    <source>
        <dbReference type="SAM" id="MobiDB-lite"/>
    </source>
</evidence>
<feature type="compositionally biased region" description="Acidic residues" evidence="1">
    <location>
        <begin position="85"/>
        <end position="106"/>
    </location>
</feature>
<feature type="region of interest" description="Disordered" evidence="1">
    <location>
        <begin position="165"/>
        <end position="203"/>
    </location>
</feature>
<gene>
    <name evidence="4" type="ORF">GSOID_T00009312001</name>
</gene>
<keyword evidence="5" id="KW-1185">Reference proteome</keyword>
<dbReference type="InterPro" id="IPR025110">
    <property type="entry name" value="AMP-bd_C"/>
</dbReference>
<evidence type="ECO:0000313" key="4">
    <source>
        <dbReference type="EMBL" id="CBY21541.1"/>
    </source>
</evidence>
<dbReference type="OrthoDB" id="69964at2759"/>
<dbReference type="InterPro" id="IPR042099">
    <property type="entry name" value="ANL_N_sf"/>
</dbReference>
<dbReference type="PANTHER" id="PTHR22754">
    <property type="entry name" value="DISCO-INTERACTING PROTEIN 2 DIP2 -RELATED"/>
    <property type="match status" value="1"/>
</dbReference>
<reference evidence="4" key="1">
    <citation type="journal article" date="2010" name="Science">
        <title>Plasticity of animal genome architecture unmasked by rapid evolution of a pelagic tunicate.</title>
        <authorList>
            <person name="Denoeud F."/>
            <person name="Henriet S."/>
            <person name="Mungpakdee S."/>
            <person name="Aury J.M."/>
            <person name="Da Silva C."/>
            <person name="Brinkmann H."/>
            <person name="Mikhaleva J."/>
            <person name="Olsen L.C."/>
            <person name="Jubin C."/>
            <person name="Canestro C."/>
            <person name="Bouquet J.M."/>
            <person name="Danks G."/>
            <person name="Poulain J."/>
            <person name="Campsteijn C."/>
            <person name="Adamski M."/>
            <person name="Cross I."/>
            <person name="Yadetie F."/>
            <person name="Muffato M."/>
            <person name="Louis A."/>
            <person name="Butcher S."/>
            <person name="Tsagkogeorga G."/>
            <person name="Konrad A."/>
            <person name="Singh S."/>
            <person name="Jensen M.F."/>
            <person name="Cong E.H."/>
            <person name="Eikeseth-Otteraa H."/>
            <person name="Noel B."/>
            <person name="Anthouard V."/>
            <person name="Porcel B.M."/>
            <person name="Kachouri-Lafond R."/>
            <person name="Nishino A."/>
            <person name="Ugolini M."/>
            <person name="Chourrout P."/>
            <person name="Nishida H."/>
            <person name="Aasland R."/>
            <person name="Huzurbazar S."/>
            <person name="Westhof E."/>
            <person name="Delsuc F."/>
            <person name="Lehrach H."/>
            <person name="Reinhardt R."/>
            <person name="Weissenbach J."/>
            <person name="Roy S.W."/>
            <person name="Artiguenave F."/>
            <person name="Postlethwait J.H."/>
            <person name="Manak J.R."/>
            <person name="Thompson E.M."/>
            <person name="Jaillon O."/>
            <person name="Du Pasquier L."/>
            <person name="Boudinot P."/>
            <person name="Liberles D.A."/>
            <person name="Volff J.N."/>
            <person name="Philippe H."/>
            <person name="Lenhard B."/>
            <person name="Roest Crollius H."/>
            <person name="Wincker P."/>
            <person name="Chourrout D."/>
        </authorList>
    </citation>
    <scope>NUCLEOTIDE SEQUENCE [LARGE SCALE GENOMIC DNA]</scope>
</reference>
<dbReference type="InterPro" id="IPR045851">
    <property type="entry name" value="AMP-bd_C_sf"/>
</dbReference>
<feature type="compositionally biased region" description="Acidic residues" evidence="1">
    <location>
        <begin position="21"/>
        <end position="50"/>
    </location>
</feature>
<feature type="compositionally biased region" description="Polar residues" evidence="1">
    <location>
        <begin position="113"/>
        <end position="122"/>
    </location>
</feature>
<accession>E4WUL1</accession>
<protein>
    <recommendedName>
        <fullName evidence="6">DMAP1-binding domain-containing protein</fullName>
    </recommendedName>
</protein>
<dbReference type="SUPFAM" id="SSF56801">
    <property type="entry name" value="Acetyl-CoA synthetase-like"/>
    <property type="match status" value="2"/>
</dbReference>